<dbReference type="RefSeq" id="WP_145241620.1">
    <property type="nucleotide sequence ID" value="NZ_VNFF01000023.1"/>
</dbReference>
<dbReference type="SUPFAM" id="SSF53850">
    <property type="entry name" value="Periplasmic binding protein-like II"/>
    <property type="match status" value="1"/>
</dbReference>
<name>A0ABY3F8Z6_9GAMM</name>
<evidence type="ECO:0000313" key="1">
    <source>
        <dbReference type="EMBL" id="TVU80611.1"/>
    </source>
</evidence>
<keyword evidence="2" id="KW-1185">Reference proteome</keyword>
<reference evidence="1 2" key="1">
    <citation type="submission" date="2019-07" db="EMBL/GenBank/DDBJ databases">
        <title>Diversity of Bacteria from Kongsfjorden, Arctic.</title>
        <authorList>
            <person name="Yu Y."/>
        </authorList>
    </citation>
    <scope>NUCLEOTIDE SEQUENCE [LARGE SCALE GENOMIC DNA]</scope>
    <source>
        <strain evidence="1 2">SM1927</strain>
    </source>
</reference>
<proteinExistence type="predicted"/>
<dbReference type="Proteomes" id="UP000317938">
    <property type="component" value="Unassembled WGS sequence"/>
</dbReference>
<protein>
    <submittedName>
        <fullName evidence="1">Amino acid ABC transporter substrate-binding protein</fullName>
    </submittedName>
</protein>
<evidence type="ECO:0000313" key="2">
    <source>
        <dbReference type="Proteomes" id="UP000317938"/>
    </source>
</evidence>
<comment type="caution">
    <text evidence="1">The sequence shown here is derived from an EMBL/GenBank/DDBJ whole genome shotgun (WGS) entry which is preliminary data.</text>
</comment>
<accession>A0ABY3F8Z6</accession>
<sequence>MLVYLLCSFSGYANTQLSVRYSAGSHPYSAELLALVLSKSAITIVPVEVPSIPSQTRAIRLLGDKNGIDVFWGVTSAKWEKQAKAILIPIDKGLLGYRIPLVHVSNKNMFAEVTHSGQLRSFLFGLRQDWPDSAIFERNELSTLRYGMGAKPIEMLRTGHIDALAYDIFDVSKNYGNDVIHDQHIAIRYPSAVYFFVANNNETLHKLLQDGLLAAIADGSFDALFYQYFAAAIAQANLKNRRIIELINPLLPRSAPIQQQQFWLDKKTLTQ</sequence>
<gene>
    <name evidence="1" type="ORF">FQP85_19230</name>
</gene>
<dbReference type="EMBL" id="VNFF01000023">
    <property type="protein sequence ID" value="TVU80611.1"/>
    <property type="molecule type" value="Genomic_DNA"/>
</dbReference>
<organism evidence="1 2">
    <name type="scientific">Pseudoalteromonas neustonica</name>
    <dbReference type="NCBI Taxonomy" id="1840331"/>
    <lineage>
        <taxon>Bacteria</taxon>
        <taxon>Pseudomonadati</taxon>
        <taxon>Pseudomonadota</taxon>
        <taxon>Gammaproteobacteria</taxon>
        <taxon>Alteromonadales</taxon>
        <taxon>Pseudoalteromonadaceae</taxon>
        <taxon>Pseudoalteromonas</taxon>
    </lineage>
</organism>